<dbReference type="Pfam" id="PF07732">
    <property type="entry name" value="Cu-oxidase_3"/>
    <property type="match status" value="1"/>
</dbReference>
<accession>A0A1X9YSH5</accession>
<dbReference type="PANTHER" id="PTHR48267">
    <property type="entry name" value="CUPREDOXIN SUPERFAMILY PROTEIN"/>
    <property type="match status" value="1"/>
</dbReference>
<dbReference type="STRING" id="709015.GCA_000472485_02129"/>
<keyword evidence="2" id="KW-0560">Oxidoreductase</keyword>
<evidence type="ECO:0000256" key="2">
    <source>
        <dbReference type="ARBA" id="ARBA00023002"/>
    </source>
</evidence>
<dbReference type="KEGG" id="pact:CA264_10550"/>
<dbReference type="AlphaFoldDB" id="A0A1X9YSH5"/>
<dbReference type="Gene3D" id="2.60.40.420">
    <property type="entry name" value="Cupredoxins - blue copper proteins"/>
    <property type="match status" value="3"/>
</dbReference>
<dbReference type="PANTHER" id="PTHR48267:SF1">
    <property type="entry name" value="BILIRUBIN OXIDASE"/>
    <property type="match status" value="1"/>
</dbReference>
<dbReference type="Proteomes" id="UP000266292">
    <property type="component" value="Chromosome"/>
</dbReference>
<dbReference type="PROSITE" id="PS00080">
    <property type="entry name" value="MULTICOPPER_OXIDASE2"/>
    <property type="match status" value="1"/>
</dbReference>
<protein>
    <recommendedName>
        <fullName evidence="8">Copper oxidase</fullName>
    </recommendedName>
</protein>
<keyword evidence="7" id="KW-1185">Reference proteome</keyword>
<evidence type="ECO:0000313" key="6">
    <source>
        <dbReference type="EMBL" id="ARS35846.1"/>
    </source>
</evidence>
<dbReference type="InterPro" id="IPR008972">
    <property type="entry name" value="Cupredoxin"/>
</dbReference>
<evidence type="ECO:0000259" key="4">
    <source>
        <dbReference type="Pfam" id="PF07731"/>
    </source>
</evidence>
<proteinExistence type="predicted"/>
<dbReference type="EMBL" id="CP021235">
    <property type="protein sequence ID" value="ARS35846.1"/>
    <property type="molecule type" value="Genomic_DNA"/>
</dbReference>
<dbReference type="RefSeq" id="WP_025606997.1">
    <property type="nucleotide sequence ID" value="NZ_CP021235.1"/>
</dbReference>
<evidence type="ECO:0000259" key="5">
    <source>
        <dbReference type="Pfam" id="PF07732"/>
    </source>
</evidence>
<dbReference type="OrthoDB" id="9757546at2"/>
<dbReference type="InterPro" id="IPR045087">
    <property type="entry name" value="Cu-oxidase_fam"/>
</dbReference>
<dbReference type="Pfam" id="PF00394">
    <property type="entry name" value="Cu-oxidase"/>
    <property type="match status" value="1"/>
</dbReference>
<dbReference type="GO" id="GO:0005507">
    <property type="term" value="F:copper ion binding"/>
    <property type="evidence" value="ECO:0007669"/>
    <property type="project" value="InterPro"/>
</dbReference>
<dbReference type="CDD" id="cd13900">
    <property type="entry name" value="CuRO_3_Tth-MCO_like"/>
    <property type="match status" value="1"/>
</dbReference>
<dbReference type="InterPro" id="IPR001117">
    <property type="entry name" value="Cu-oxidase_2nd"/>
</dbReference>
<dbReference type="InterPro" id="IPR011706">
    <property type="entry name" value="Cu-oxidase_C"/>
</dbReference>
<feature type="domain" description="Plastocyanin-like" evidence="5">
    <location>
        <begin position="29"/>
        <end position="138"/>
    </location>
</feature>
<feature type="domain" description="Plastocyanin-like" evidence="3">
    <location>
        <begin position="199"/>
        <end position="256"/>
    </location>
</feature>
<feature type="domain" description="Plastocyanin-like" evidence="4">
    <location>
        <begin position="325"/>
        <end position="434"/>
    </location>
</feature>
<name>A0A1X9YSH5_9BACT</name>
<dbReference type="InterPro" id="IPR011707">
    <property type="entry name" value="Cu-oxidase-like_N"/>
</dbReference>
<evidence type="ECO:0000256" key="1">
    <source>
        <dbReference type="ARBA" id="ARBA00022723"/>
    </source>
</evidence>
<evidence type="ECO:0000313" key="7">
    <source>
        <dbReference type="Proteomes" id="UP000266292"/>
    </source>
</evidence>
<evidence type="ECO:0008006" key="8">
    <source>
        <dbReference type="Google" id="ProtNLM"/>
    </source>
</evidence>
<dbReference type="InterPro" id="IPR002355">
    <property type="entry name" value="Cu_oxidase_Cu_BS"/>
</dbReference>
<organism evidence="6 7">
    <name type="scientific">Pontibacter actiniarum</name>
    <dbReference type="NCBI Taxonomy" id="323450"/>
    <lineage>
        <taxon>Bacteria</taxon>
        <taxon>Pseudomonadati</taxon>
        <taxon>Bacteroidota</taxon>
        <taxon>Cytophagia</taxon>
        <taxon>Cytophagales</taxon>
        <taxon>Hymenobacteraceae</taxon>
        <taxon>Pontibacter</taxon>
    </lineage>
</organism>
<gene>
    <name evidence="6" type="ORF">CA264_10550</name>
</gene>
<dbReference type="SUPFAM" id="SSF49503">
    <property type="entry name" value="Cupredoxins"/>
    <property type="match status" value="3"/>
</dbReference>
<sequence>MKTEAPTTPAITQTGERHLSFELVARQSHIMLHGKPASVLTYNNSFPGPLLELQEGDHVSVHFTNQLTAPSNLHLHGISMSPEEDKPHQVVAPGESLSYAFTAQAGSAGMYWYHPHAHGSVTRQLFEGLSGPIIIRGEADKLPALASATEKVLVLHDIQLENGHVAPHTGMDWGRGKEGNLVLVNGEKMPEMQVPTGLLRLRVLNASSARYYHLGIPGKQLHVIGMDGSFLEKPVAKETLLLAPGERADMLVEAMEAAPLALLNMPYSRTPAGPSTDTPAGGAILATFAVQGAPAQVELPGKLVEIPALDLTTAAAHKTLTFGATMQPLQFTIDGKTFDHCRTDLTARAGTLEVWDIVNPMAMDHPFHLHTFPFQVIAVNGEAVPYRAWKDVVNVPANGSVRIAIPFEGFTGKVMYHCHILEHEDLGMMGNLEVL</sequence>
<evidence type="ECO:0000259" key="3">
    <source>
        <dbReference type="Pfam" id="PF00394"/>
    </source>
</evidence>
<dbReference type="GO" id="GO:0016491">
    <property type="term" value="F:oxidoreductase activity"/>
    <property type="evidence" value="ECO:0007669"/>
    <property type="project" value="UniProtKB-KW"/>
</dbReference>
<dbReference type="Pfam" id="PF07731">
    <property type="entry name" value="Cu-oxidase_2"/>
    <property type="match status" value="1"/>
</dbReference>
<keyword evidence="1" id="KW-0479">Metal-binding</keyword>
<reference evidence="7" key="1">
    <citation type="submission" date="2017-05" db="EMBL/GenBank/DDBJ databases">
        <authorList>
            <person name="Ray J."/>
            <person name="Price M."/>
            <person name="Deutschbauer A."/>
        </authorList>
    </citation>
    <scope>NUCLEOTIDE SEQUENCE [LARGE SCALE GENOMIC DNA]</scope>
    <source>
        <strain evidence="7">DSM 19842</strain>
    </source>
</reference>